<reference evidence="6" key="1">
    <citation type="journal article" date="2019" name="Int. J. Syst. Evol. Microbiol.">
        <title>The Global Catalogue of Microorganisms (GCM) 10K type strain sequencing project: providing services to taxonomists for standard genome sequencing and annotation.</title>
        <authorList>
            <consortium name="The Broad Institute Genomics Platform"/>
            <consortium name="The Broad Institute Genome Sequencing Center for Infectious Disease"/>
            <person name="Wu L."/>
            <person name="Ma J."/>
        </authorList>
    </citation>
    <scope>NUCLEOTIDE SEQUENCE [LARGE SCALE GENOMIC DNA]</scope>
    <source>
        <strain evidence="6">JCM 18956</strain>
    </source>
</reference>
<dbReference type="Gene3D" id="1.10.10.10">
    <property type="entry name" value="Winged helix-like DNA-binding domain superfamily/Winged helix DNA-binding domain"/>
    <property type="match status" value="1"/>
</dbReference>
<dbReference type="EMBL" id="BAABLM010000003">
    <property type="protein sequence ID" value="GAA4675481.1"/>
    <property type="molecule type" value="Genomic_DNA"/>
</dbReference>
<keyword evidence="2" id="KW-0238">DNA-binding</keyword>
<keyword evidence="6" id="KW-1185">Reference proteome</keyword>
<sequence>MPVPISTPSGIRRRLRKDEVFDRLLDAILDGTLLPGERIRDVDLQEWFGVSRTPIRLAIDRLEELRLVESRPNRYTRVAEVTPRRIPQATDVMCALWRLAVQLSVTRLTDDQVADSRARLAKASAICRSHEGADATGLVEEIRHALFFFSEHSGNRLLAEMVVKLGVSLRFQASKQGLLLDGGLLACVFDDLAAAVADRDEARAAAVFSRMENGAFFLPAGRGAR</sequence>
<dbReference type="PROSITE" id="PS50949">
    <property type="entry name" value="HTH_GNTR"/>
    <property type="match status" value="1"/>
</dbReference>
<proteinExistence type="predicted"/>
<dbReference type="InterPro" id="IPR036388">
    <property type="entry name" value="WH-like_DNA-bd_sf"/>
</dbReference>
<evidence type="ECO:0000256" key="3">
    <source>
        <dbReference type="ARBA" id="ARBA00023163"/>
    </source>
</evidence>
<keyword evidence="1" id="KW-0805">Transcription regulation</keyword>
<dbReference type="Pfam" id="PF00392">
    <property type="entry name" value="GntR"/>
    <property type="match status" value="1"/>
</dbReference>
<dbReference type="SMART" id="SM00345">
    <property type="entry name" value="HTH_GNTR"/>
    <property type="match status" value="1"/>
</dbReference>
<evidence type="ECO:0000313" key="5">
    <source>
        <dbReference type="EMBL" id="GAA4675481.1"/>
    </source>
</evidence>
<protein>
    <recommendedName>
        <fullName evidence="4">HTH gntR-type domain-containing protein</fullName>
    </recommendedName>
</protein>
<evidence type="ECO:0000313" key="6">
    <source>
        <dbReference type="Proteomes" id="UP001501295"/>
    </source>
</evidence>
<gene>
    <name evidence="5" type="ORF">GCM10025780_20040</name>
</gene>
<keyword evidence="3" id="KW-0804">Transcription</keyword>
<dbReference type="SUPFAM" id="SSF46785">
    <property type="entry name" value="Winged helix' DNA-binding domain"/>
    <property type="match status" value="1"/>
</dbReference>
<dbReference type="PANTHER" id="PTHR43537:SF5">
    <property type="entry name" value="UXU OPERON TRANSCRIPTIONAL REGULATOR"/>
    <property type="match status" value="1"/>
</dbReference>
<evidence type="ECO:0000256" key="2">
    <source>
        <dbReference type="ARBA" id="ARBA00023125"/>
    </source>
</evidence>
<organism evidence="5 6">
    <name type="scientific">Frondihabitans cladoniiphilus</name>
    <dbReference type="NCBI Taxonomy" id="715785"/>
    <lineage>
        <taxon>Bacteria</taxon>
        <taxon>Bacillati</taxon>
        <taxon>Actinomycetota</taxon>
        <taxon>Actinomycetes</taxon>
        <taxon>Micrococcales</taxon>
        <taxon>Microbacteriaceae</taxon>
        <taxon>Frondihabitans</taxon>
    </lineage>
</organism>
<dbReference type="RefSeq" id="WP_345375708.1">
    <property type="nucleotide sequence ID" value="NZ_BAABLM010000003.1"/>
</dbReference>
<name>A0ABP8VY50_9MICO</name>
<accession>A0ABP8VY50</accession>
<dbReference type="CDD" id="cd07377">
    <property type="entry name" value="WHTH_GntR"/>
    <property type="match status" value="1"/>
</dbReference>
<comment type="caution">
    <text evidence="5">The sequence shown here is derived from an EMBL/GenBank/DDBJ whole genome shotgun (WGS) entry which is preliminary data.</text>
</comment>
<feature type="domain" description="HTH gntR-type" evidence="4">
    <location>
        <begin position="14"/>
        <end position="81"/>
    </location>
</feature>
<dbReference type="InterPro" id="IPR036390">
    <property type="entry name" value="WH_DNA-bd_sf"/>
</dbReference>
<evidence type="ECO:0000256" key="1">
    <source>
        <dbReference type="ARBA" id="ARBA00023015"/>
    </source>
</evidence>
<evidence type="ECO:0000259" key="4">
    <source>
        <dbReference type="PROSITE" id="PS50949"/>
    </source>
</evidence>
<dbReference type="Proteomes" id="UP001501295">
    <property type="component" value="Unassembled WGS sequence"/>
</dbReference>
<dbReference type="PANTHER" id="PTHR43537">
    <property type="entry name" value="TRANSCRIPTIONAL REGULATOR, GNTR FAMILY"/>
    <property type="match status" value="1"/>
</dbReference>
<dbReference type="InterPro" id="IPR000524">
    <property type="entry name" value="Tscrpt_reg_HTH_GntR"/>
</dbReference>